<evidence type="ECO:0000313" key="1">
    <source>
        <dbReference type="EMBL" id="MCI86538.1"/>
    </source>
</evidence>
<dbReference type="AlphaFoldDB" id="A0A392VDT2"/>
<dbReference type="Proteomes" id="UP000265520">
    <property type="component" value="Unassembled WGS sequence"/>
</dbReference>
<sequence length="24" mass="2665">FGLILKDRLDCVIHPPKFTPAGIN</sequence>
<reference evidence="1 2" key="1">
    <citation type="journal article" date="2018" name="Front. Plant Sci.">
        <title>Red Clover (Trifolium pratense) and Zigzag Clover (T. medium) - A Picture of Genomic Similarities and Differences.</title>
        <authorList>
            <person name="Dluhosova J."/>
            <person name="Istvanek J."/>
            <person name="Nedelnik J."/>
            <person name="Repkova J."/>
        </authorList>
    </citation>
    <scope>NUCLEOTIDE SEQUENCE [LARGE SCALE GENOMIC DNA]</scope>
    <source>
        <strain evidence="2">cv. 10/8</strain>
        <tissue evidence="1">Leaf</tissue>
    </source>
</reference>
<protein>
    <submittedName>
        <fullName evidence="1">Uncharacterized protein</fullName>
    </submittedName>
</protein>
<proteinExistence type="predicted"/>
<feature type="non-terminal residue" evidence="1">
    <location>
        <position position="1"/>
    </location>
</feature>
<evidence type="ECO:0000313" key="2">
    <source>
        <dbReference type="Proteomes" id="UP000265520"/>
    </source>
</evidence>
<organism evidence="1 2">
    <name type="scientific">Trifolium medium</name>
    <dbReference type="NCBI Taxonomy" id="97028"/>
    <lineage>
        <taxon>Eukaryota</taxon>
        <taxon>Viridiplantae</taxon>
        <taxon>Streptophyta</taxon>
        <taxon>Embryophyta</taxon>
        <taxon>Tracheophyta</taxon>
        <taxon>Spermatophyta</taxon>
        <taxon>Magnoliopsida</taxon>
        <taxon>eudicotyledons</taxon>
        <taxon>Gunneridae</taxon>
        <taxon>Pentapetalae</taxon>
        <taxon>rosids</taxon>
        <taxon>fabids</taxon>
        <taxon>Fabales</taxon>
        <taxon>Fabaceae</taxon>
        <taxon>Papilionoideae</taxon>
        <taxon>50 kb inversion clade</taxon>
        <taxon>NPAAA clade</taxon>
        <taxon>Hologalegina</taxon>
        <taxon>IRL clade</taxon>
        <taxon>Trifolieae</taxon>
        <taxon>Trifolium</taxon>
    </lineage>
</organism>
<comment type="caution">
    <text evidence="1">The sequence shown here is derived from an EMBL/GenBank/DDBJ whole genome shotgun (WGS) entry which is preliminary data.</text>
</comment>
<keyword evidence="2" id="KW-1185">Reference proteome</keyword>
<dbReference type="EMBL" id="LXQA011143441">
    <property type="protein sequence ID" value="MCI86538.1"/>
    <property type="molecule type" value="Genomic_DNA"/>
</dbReference>
<accession>A0A392VDT2</accession>
<name>A0A392VDT2_9FABA</name>